<dbReference type="AlphaFoldDB" id="G9WWB6"/>
<dbReference type="Proteomes" id="UP000003527">
    <property type="component" value="Unassembled WGS sequence"/>
</dbReference>
<name>G9WWB6_9FIRM</name>
<protein>
    <submittedName>
        <fullName evidence="1">Uncharacterized protein</fullName>
    </submittedName>
</protein>
<organism evidence="1 2">
    <name type="scientific">Oribacterium asaccharolyticum ACB7</name>
    <dbReference type="NCBI Taxonomy" id="796944"/>
    <lineage>
        <taxon>Bacteria</taxon>
        <taxon>Bacillati</taxon>
        <taxon>Bacillota</taxon>
        <taxon>Clostridia</taxon>
        <taxon>Lachnospirales</taxon>
        <taxon>Lachnospiraceae</taxon>
        <taxon>Oribacterium</taxon>
    </lineage>
</organism>
<accession>G9WWB6</accession>
<sequence>MLPDFGPILYGKTVFSVRLFCLQVLMQKQINYDKLSRNYESDSCLAAGRENEEL</sequence>
<gene>
    <name evidence="1" type="ORF">HMPREF9624_01200</name>
</gene>
<comment type="caution">
    <text evidence="1">The sequence shown here is derived from an EMBL/GenBank/DDBJ whole genome shotgun (WGS) entry which is preliminary data.</text>
</comment>
<dbReference type="HOGENOM" id="CLU_3045967_0_0_9"/>
<evidence type="ECO:0000313" key="2">
    <source>
        <dbReference type="Proteomes" id="UP000003527"/>
    </source>
</evidence>
<reference evidence="1 2" key="1">
    <citation type="submission" date="2011-08" db="EMBL/GenBank/DDBJ databases">
        <title>The Genome Sequence of Oribacterium sp. ACB7.</title>
        <authorList>
            <consortium name="The Broad Institute Genome Sequencing Platform"/>
            <person name="Earl A."/>
            <person name="Ward D."/>
            <person name="Feldgarden M."/>
            <person name="Gevers D."/>
            <person name="Sizova M."/>
            <person name="Hazen A."/>
            <person name="Epstein S."/>
            <person name="Young S.K."/>
            <person name="Zeng Q."/>
            <person name="Gargeya S."/>
            <person name="Fitzgerald M."/>
            <person name="Haas B."/>
            <person name="Abouelleil A."/>
            <person name="Alvarado L."/>
            <person name="Arachchi H.M."/>
            <person name="Berlin A."/>
            <person name="Brown A."/>
            <person name="Chapman S.B."/>
            <person name="Chen Z."/>
            <person name="Dunbar C."/>
            <person name="Freedman E."/>
            <person name="Gearin G."/>
            <person name="Gellesch M."/>
            <person name="Goldberg J."/>
            <person name="Griggs A."/>
            <person name="Gujja S."/>
            <person name="Heiman D."/>
            <person name="Howarth C."/>
            <person name="Larson L."/>
            <person name="Lui A."/>
            <person name="MacDonald P.J.P."/>
            <person name="Montmayeur A."/>
            <person name="Murphy C."/>
            <person name="Neiman D."/>
            <person name="Pearson M."/>
            <person name="Priest M."/>
            <person name="Roberts A."/>
            <person name="Saif S."/>
            <person name="Shea T."/>
            <person name="Shenoy N."/>
            <person name="Sisk P."/>
            <person name="Stolte C."/>
            <person name="Sykes S."/>
            <person name="Wortman J."/>
            <person name="Nusbaum C."/>
            <person name="Birren B."/>
        </authorList>
    </citation>
    <scope>NUCLEOTIDE SEQUENCE [LARGE SCALE GENOMIC DNA]</scope>
    <source>
        <strain evidence="1 2">ACB7</strain>
    </source>
</reference>
<dbReference type="EMBL" id="AFZD01000019">
    <property type="protein sequence ID" value="EHL10522.1"/>
    <property type="molecule type" value="Genomic_DNA"/>
</dbReference>
<keyword evidence="2" id="KW-1185">Reference proteome</keyword>
<evidence type="ECO:0000313" key="1">
    <source>
        <dbReference type="EMBL" id="EHL10522.1"/>
    </source>
</evidence>
<proteinExistence type="predicted"/>